<dbReference type="AlphaFoldDB" id="A0AAV9ZAB0"/>
<reference evidence="2 3" key="1">
    <citation type="journal article" date="2024" name="J Genomics">
        <title>Draft genome sequencing and assembly of Favolaschia claudopus CIRM-BRFM 2984 isolated from oak limbs.</title>
        <authorList>
            <person name="Navarro D."/>
            <person name="Drula E."/>
            <person name="Chaduli D."/>
            <person name="Cazenave R."/>
            <person name="Ahrendt S."/>
            <person name="Wang J."/>
            <person name="Lipzen A."/>
            <person name="Daum C."/>
            <person name="Barry K."/>
            <person name="Grigoriev I.V."/>
            <person name="Favel A."/>
            <person name="Rosso M.N."/>
            <person name="Martin F."/>
        </authorList>
    </citation>
    <scope>NUCLEOTIDE SEQUENCE [LARGE SCALE GENOMIC DNA]</scope>
    <source>
        <strain evidence="2 3">CIRM-BRFM 2984</strain>
    </source>
</reference>
<sequence>MNDSELASLRAQLARVEQSLADLVAREEALYAYIEDAVAPLEKGVRRVERRVGKLKNNVKKQREEVIVLGNAGAGGKGKGKGKSGMTNTIFVPAAGAGAGGGGGLGHGAQEAAKAIIRSWFGAGEEGGSAPPGAFSAGNGNGNVIGRKGKVGPIRFDLHLDIAAVVLRRLDLYSSSLPPTPGSPFSLSAPPATAPPLPIRPPAPSAARTKVARGVVFVAGVGCVGAGKGCGEGGIWVIDVRVGSSLRV</sequence>
<accession>A0AAV9ZAB0</accession>
<evidence type="ECO:0000256" key="1">
    <source>
        <dbReference type="SAM" id="Coils"/>
    </source>
</evidence>
<name>A0AAV9ZAB0_9AGAR</name>
<organism evidence="2 3">
    <name type="scientific">Favolaschia claudopus</name>
    <dbReference type="NCBI Taxonomy" id="2862362"/>
    <lineage>
        <taxon>Eukaryota</taxon>
        <taxon>Fungi</taxon>
        <taxon>Dikarya</taxon>
        <taxon>Basidiomycota</taxon>
        <taxon>Agaricomycotina</taxon>
        <taxon>Agaricomycetes</taxon>
        <taxon>Agaricomycetidae</taxon>
        <taxon>Agaricales</taxon>
        <taxon>Marasmiineae</taxon>
        <taxon>Mycenaceae</taxon>
        <taxon>Favolaschia</taxon>
    </lineage>
</organism>
<keyword evidence="1" id="KW-0175">Coiled coil</keyword>
<comment type="caution">
    <text evidence="2">The sequence shown here is derived from an EMBL/GenBank/DDBJ whole genome shotgun (WGS) entry which is preliminary data.</text>
</comment>
<evidence type="ECO:0000313" key="2">
    <source>
        <dbReference type="EMBL" id="KAK6977238.1"/>
    </source>
</evidence>
<protein>
    <submittedName>
        <fullName evidence="2">Uncharacterized protein</fullName>
    </submittedName>
</protein>
<evidence type="ECO:0000313" key="3">
    <source>
        <dbReference type="Proteomes" id="UP001362999"/>
    </source>
</evidence>
<gene>
    <name evidence="2" type="ORF">R3P38DRAFT_3237615</name>
</gene>
<keyword evidence="3" id="KW-1185">Reference proteome</keyword>
<dbReference type="EMBL" id="JAWWNJ010000171">
    <property type="protein sequence ID" value="KAK6977238.1"/>
    <property type="molecule type" value="Genomic_DNA"/>
</dbReference>
<dbReference type="Proteomes" id="UP001362999">
    <property type="component" value="Unassembled WGS sequence"/>
</dbReference>
<proteinExistence type="predicted"/>
<feature type="coiled-coil region" evidence="1">
    <location>
        <begin position="6"/>
        <end position="65"/>
    </location>
</feature>